<feature type="transmembrane region" description="Helical" evidence="1">
    <location>
        <begin position="224"/>
        <end position="243"/>
    </location>
</feature>
<sequence>MTGRTPKTHPLAAAAAFAGILQLVATLELSLSSDAAVMRAAREGPTIYLLAAAALAIGAGVVAWQRHRPPLVCIALGLPAVVVAALLVRLGGSLLGLAYHGELLLHHFLAVLCAAACVAVVLGWAADPKLGRSRLIPALPAVGGATLLLAEHLSRPPDAAIGLLGQVGTASLLLSAPLGLAALWSHLQPLALRWGAVALLVPLAVRCALGGKSVLSGMPVGTDGAAPILVSTGVAALLGVAVMRPRAERGLHGAALALSAVACFTLHRGYTQRFGELEAAVGQLARSLLGFELPYPGYLPGWRIVGGMLALFVVFALTATSLLSRRDHVRGLCLVILLCAGLGLSTPQLVLMTGAGLLLAFDTLVGAPAPAPQVLAPPRPLEAIVGEAAGLLGLPAPTVLEQQRGAVIALRGEVARVAVDLRARQDRGGWHVVLQAGVLGRGAPDVELVPGRAGDEPHPLVAGHRARGDARRLERLPEAFLQALAPFPEHRTRVWPGGVQVELGGRLEALDAAALAAVLRGMSEAT</sequence>
<keyword evidence="1" id="KW-1133">Transmembrane helix</keyword>
<feature type="transmembrane region" description="Helical" evidence="1">
    <location>
        <begin position="71"/>
        <end position="92"/>
    </location>
</feature>
<evidence type="ECO:0000313" key="3">
    <source>
        <dbReference type="Proteomes" id="UP000199400"/>
    </source>
</evidence>
<evidence type="ECO:0000313" key="2">
    <source>
        <dbReference type="EMBL" id="SFD57812.1"/>
    </source>
</evidence>
<feature type="transmembrane region" description="Helical" evidence="1">
    <location>
        <begin position="301"/>
        <end position="323"/>
    </location>
</feature>
<feature type="transmembrane region" description="Helical" evidence="1">
    <location>
        <begin position="250"/>
        <end position="267"/>
    </location>
</feature>
<keyword evidence="1" id="KW-0472">Membrane</keyword>
<feature type="transmembrane region" description="Helical" evidence="1">
    <location>
        <begin position="335"/>
        <end position="361"/>
    </location>
</feature>
<gene>
    <name evidence="2" type="ORF">SAMN02745121_00700</name>
</gene>
<dbReference type="Proteomes" id="UP000199400">
    <property type="component" value="Unassembled WGS sequence"/>
</dbReference>
<dbReference type="AlphaFoldDB" id="A0A1I1TGU7"/>
<name>A0A1I1TGU7_9BACT</name>
<protein>
    <submittedName>
        <fullName evidence="2">Uncharacterized protein</fullName>
    </submittedName>
</protein>
<feature type="transmembrane region" description="Helical" evidence="1">
    <location>
        <begin position="191"/>
        <end position="212"/>
    </location>
</feature>
<dbReference type="EMBL" id="FOMX01000002">
    <property type="protein sequence ID" value="SFD57812.1"/>
    <property type="molecule type" value="Genomic_DNA"/>
</dbReference>
<accession>A0A1I1TGU7</accession>
<keyword evidence="3" id="KW-1185">Reference proteome</keyword>
<organism evidence="2 3">
    <name type="scientific">Nannocystis exedens</name>
    <dbReference type="NCBI Taxonomy" id="54"/>
    <lineage>
        <taxon>Bacteria</taxon>
        <taxon>Pseudomonadati</taxon>
        <taxon>Myxococcota</taxon>
        <taxon>Polyangia</taxon>
        <taxon>Nannocystales</taxon>
        <taxon>Nannocystaceae</taxon>
        <taxon>Nannocystis</taxon>
    </lineage>
</organism>
<proteinExistence type="predicted"/>
<reference evidence="3" key="1">
    <citation type="submission" date="2016-10" db="EMBL/GenBank/DDBJ databases">
        <authorList>
            <person name="Varghese N."/>
            <person name="Submissions S."/>
        </authorList>
    </citation>
    <scope>NUCLEOTIDE SEQUENCE [LARGE SCALE GENOMIC DNA]</scope>
    <source>
        <strain evidence="3">ATCC 25963</strain>
    </source>
</reference>
<evidence type="ECO:0000256" key="1">
    <source>
        <dbReference type="SAM" id="Phobius"/>
    </source>
</evidence>
<keyword evidence="1" id="KW-0812">Transmembrane</keyword>
<feature type="transmembrane region" description="Helical" evidence="1">
    <location>
        <begin position="45"/>
        <end position="64"/>
    </location>
</feature>
<feature type="transmembrane region" description="Helical" evidence="1">
    <location>
        <begin position="104"/>
        <end position="126"/>
    </location>
</feature>
<feature type="transmembrane region" description="Helical" evidence="1">
    <location>
        <begin position="159"/>
        <end position="184"/>
    </location>
</feature>